<dbReference type="EMBL" id="QKYT01000037">
    <property type="protein sequence ID" value="RIA96883.1"/>
    <property type="molecule type" value="Genomic_DNA"/>
</dbReference>
<accession>A0A397TF61</accession>
<keyword evidence="2" id="KW-1185">Reference proteome</keyword>
<dbReference type="AlphaFoldDB" id="A0A397TF61"/>
<sequence>MEEELQSLIKVIKCNFLYNILMSDYIKIYKKNMTVKTVGNNVTETLMLLSEIGKENKEDEEDYGMEQEM</sequence>
<organism evidence="1 2">
    <name type="scientific">Glomus cerebriforme</name>
    <dbReference type="NCBI Taxonomy" id="658196"/>
    <lineage>
        <taxon>Eukaryota</taxon>
        <taxon>Fungi</taxon>
        <taxon>Fungi incertae sedis</taxon>
        <taxon>Mucoromycota</taxon>
        <taxon>Glomeromycotina</taxon>
        <taxon>Glomeromycetes</taxon>
        <taxon>Glomerales</taxon>
        <taxon>Glomeraceae</taxon>
        <taxon>Glomus</taxon>
    </lineage>
</organism>
<name>A0A397TF61_9GLOM</name>
<comment type="caution">
    <text evidence="1">The sequence shown here is derived from an EMBL/GenBank/DDBJ whole genome shotgun (WGS) entry which is preliminary data.</text>
</comment>
<evidence type="ECO:0000313" key="2">
    <source>
        <dbReference type="Proteomes" id="UP000265703"/>
    </source>
</evidence>
<evidence type="ECO:0000313" key="1">
    <source>
        <dbReference type="EMBL" id="RIA96883.1"/>
    </source>
</evidence>
<protein>
    <submittedName>
        <fullName evidence="1">Uncharacterized protein</fullName>
    </submittedName>
</protein>
<proteinExistence type="predicted"/>
<gene>
    <name evidence="1" type="ORF">C1645_814722</name>
</gene>
<reference evidence="1 2" key="1">
    <citation type="submission" date="2018-06" db="EMBL/GenBank/DDBJ databases">
        <title>Comparative genomics reveals the genomic features of Rhizophagus irregularis, R. cerebriforme, R. diaphanum and Gigaspora rosea, and their symbiotic lifestyle signature.</title>
        <authorList>
            <person name="Morin E."/>
            <person name="San Clemente H."/>
            <person name="Chen E.C.H."/>
            <person name="De La Providencia I."/>
            <person name="Hainaut M."/>
            <person name="Kuo A."/>
            <person name="Kohler A."/>
            <person name="Murat C."/>
            <person name="Tang N."/>
            <person name="Roy S."/>
            <person name="Loubradou J."/>
            <person name="Henrissat B."/>
            <person name="Grigoriev I.V."/>
            <person name="Corradi N."/>
            <person name="Roux C."/>
            <person name="Martin F.M."/>
        </authorList>
    </citation>
    <scope>NUCLEOTIDE SEQUENCE [LARGE SCALE GENOMIC DNA]</scope>
    <source>
        <strain evidence="1 2">DAOM 227022</strain>
    </source>
</reference>
<dbReference type="Proteomes" id="UP000265703">
    <property type="component" value="Unassembled WGS sequence"/>
</dbReference>